<dbReference type="EMBL" id="MU004183">
    <property type="protein sequence ID" value="KAF2500093.1"/>
    <property type="molecule type" value="Genomic_DNA"/>
</dbReference>
<keyword evidence="3" id="KW-1185">Reference proteome</keyword>
<proteinExistence type="predicted"/>
<feature type="region of interest" description="Disordered" evidence="1">
    <location>
        <begin position="95"/>
        <end position="158"/>
    </location>
</feature>
<name>A0A6A6R8K7_9PEZI</name>
<accession>A0A6A6R8K7</accession>
<evidence type="ECO:0000313" key="3">
    <source>
        <dbReference type="Proteomes" id="UP000799750"/>
    </source>
</evidence>
<sequence length="158" mass="17057">MNVLHVSTGCRVLLSAHPNACSARLAYQMEQLVRTARSPHAVPSSIPCGCNCHAILHRPAPVTCCSRVHPGCHTRTPGSWRGELAVRAVCPLRPSASSDLRYGPLKCTPARPPRPPHYESLLESPASASPTRKRHLLRQMPAAASRHGNPANSAERIS</sequence>
<organism evidence="2 3">
    <name type="scientific">Lophium mytilinum</name>
    <dbReference type="NCBI Taxonomy" id="390894"/>
    <lineage>
        <taxon>Eukaryota</taxon>
        <taxon>Fungi</taxon>
        <taxon>Dikarya</taxon>
        <taxon>Ascomycota</taxon>
        <taxon>Pezizomycotina</taxon>
        <taxon>Dothideomycetes</taxon>
        <taxon>Pleosporomycetidae</taxon>
        <taxon>Mytilinidiales</taxon>
        <taxon>Mytilinidiaceae</taxon>
        <taxon>Lophium</taxon>
    </lineage>
</organism>
<evidence type="ECO:0000256" key="1">
    <source>
        <dbReference type="SAM" id="MobiDB-lite"/>
    </source>
</evidence>
<dbReference type="AlphaFoldDB" id="A0A6A6R8K7"/>
<reference evidence="2" key="1">
    <citation type="journal article" date="2020" name="Stud. Mycol.">
        <title>101 Dothideomycetes genomes: a test case for predicting lifestyles and emergence of pathogens.</title>
        <authorList>
            <person name="Haridas S."/>
            <person name="Albert R."/>
            <person name="Binder M."/>
            <person name="Bloem J."/>
            <person name="Labutti K."/>
            <person name="Salamov A."/>
            <person name="Andreopoulos B."/>
            <person name="Baker S."/>
            <person name="Barry K."/>
            <person name="Bills G."/>
            <person name="Bluhm B."/>
            <person name="Cannon C."/>
            <person name="Castanera R."/>
            <person name="Culley D."/>
            <person name="Daum C."/>
            <person name="Ezra D."/>
            <person name="Gonzalez J."/>
            <person name="Henrissat B."/>
            <person name="Kuo A."/>
            <person name="Liang C."/>
            <person name="Lipzen A."/>
            <person name="Lutzoni F."/>
            <person name="Magnuson J."/>
            <person name="Mondo S."/>
            <person name="Nolan M."/>
            <person name="Ohm R."/>
            <person name="Pangilinan J."/>
            <person name="Park H.-J."/>
            <person name="Ramirez L."/>
            <person name="Alfaro M."/>
            <person name="Sun H."/>
            <person name="Tritt A."/>
            <person name="Yoshinaga Y."/>
            <person name="Zwiers L.-H."/>
            <person name="Turgeon B."/>
            <person name="Goodwin S."/>
            <person name="Spatafora J."/>
            <person name="Crous P."/>
            <person name="Grigoriev I."/>
        </authorList>
    </citation>
    <scope>NUCLEOTIDE SEQUENCE</scope>
    <source>
        <strain evidence="2">CBS 269.34</strain>
    </source>
</reference>
<evidence type="ECO:0000313" key="2">
    <source>
        <dbReference type="EMBL" id="KAF2500093.1"/>
    </source>
</evidence>
<dbReference type="Proteomes" id="UP000799750">
    <property type="component" value="Unassembled WGS sequence"/>
</dbReference>
<protein>
    <submittedName>
        <fullName evidence="2">Uncharacterized protein</fullName>
    </submittedName>
</protein>
<gene>
    <name evidence="2" type="ORF">BU16DRAFT_235939</name>
</gene>